<feature type="non-terminal residue" evidence="1">
    <location>
        <position position="318"/>
    </location>
</feature>
<evidence type="ECO:0000313" key="2">
    <source>
        <dbReference type="Proteomes" id="UP000023152"/>
    </source>
</evidence>
<sequence length="318" mass="36850">MQRLIQRAFFYLEFPSSFSSSFELKADVVPKEIQDPMGARLKLVLDKNIPVNFIINKIKKIAEQVINRSQPSFIQTYQTFVDNLIIFAWIRVLLPLYENCYLQAIKKKVDSRQELINIFVASVENEALVPLFDEDEITDLKLHVSKVKICYQACFPFSWNFHMWCLDKLQIISDDTLNTESIRINDKVLNTCVLLKSNLDEGGDDAFLKLNQCSLETCEFYAEDVIRGKFHAYFSIEDSDQIAEILKDIVLCMVQIVIGKNSLMSIPSIETVLYYFENVITKYVQLVFLFKNEAVVIPEIRKTLSNCESTMPLERLTM</sequence>
<accession>X6LLI2</accession>
<organism evidence="1 2">
    <name type="scientific">Reticulomyxa filosa</name>
    <dbReference type="NCBI Taxonomy" id="46433"/>
    <lineage>
        <taxon>Eukaryota</taxon>
        <taxon>Sar</taxon>
        <taxon>Rhizaria</taxon>
        <taxon>Retaria</taxon>
        <taxon>Foraminifera</taxon>
        <taxon>Monothalamids</taxon>
        <taxon>Reticulomyxidae</taxon>
        <taxon>Reticulomyxa</taxon>
    </lineage>
</organism>
<reference evidence="1 2" key="1">
    <citation type="journal article" date="2013" name="Curr. Biol.">
        <title>The Genome of the Foraminiferan Reticulomyxa filosa.</title>
        <authorList>
            <person name="Glockner G."/>
            <person name="Hulsmann N."/>
            <person name="Schleicher M."/>
            <person name="Noegel A.A."/>
            <person name="Eichinger L."/>
            <person name="Gallinger C."/>
            <person name="Pawlowski J."/>
            <person name="Sierra R."/>
            <person name="Euteneuer U."/>
            <person name="Pillet L."/>
            <person name="Moustafa A."/>
            <person name="Platzer M."/>
            <person name="Groth M."/>
            <person name="Szafranski K."/>
            <person name="Schliwa M."/>
        </authorList>
    </citation>
    <scope>NUCLEOTIDE SEQUENCE [LARGE SCALE GENOMIC DNA]</scope>
</reference>
<evidence type="ECO:0000313" key="1">
    <source>
        <dbReference type="EMBL" id="ETO02464.1"/>
    </source>
</evidence>
<comment type="caution">
    <text evidence="1">The sequence shown here is derived from an EMBL/GenBank/DDBJ whole genome shotgun (WGS) entry which is preliminary data.</text>
</comment>
<name>X6LLI2_RETFI</name>
<protein>
    <submittedName>
        <fullName evidence="1">Uncharacterized protein</fullName>
    </submittedName>
</protein>
<gene>
    <name evidence="1" type="ORF">RFI_34966</name>
</gene>
<dbReference type="Proteomes" id="UP000023152">
    <property type="component" value="Unassembled WGS sequence"/>
</dbReference>
<dbReference type="EMBL" id="ASPP01035703">
    <property type="protein sequence ID" value="ETO02464.1"/>
    <property type="molecule type" value="Genomic_DNA"/>
</dbReference>
<proteinExistence type="predicted"/>
<dbReference type="AlphaFoldDB" id="X6LLI2"/>
<keyword evidence="2" id="KW-1185">Reference proteome</keyword>